<dbReference type="Proteomes" id="UP000267251">
    <property type="component" value="Unassembled WGS sequence"/>
</dbReference>
<name>A0A4P9Y325_9FUNG</name>
<feature type="compositionally biased region" description="Basic and acidic residues" evidence="1">
    <location>
        <begin position="239"/>
        <end position="248"/>
    </location>
</feature>
<reference evidence="5" key="1">
    <citation type="journal article" date="2018" name="Nat. Microbiol.">
        <title>Leveraging single-cell genomics to expand the fungal tree of life.</title>
        <authorList>
            <person name="Ahrendt S.R."/>
            <person name="Quandt C.A."/>
            <person name="Ciobanu D."/>
            <person name="Clum A."/>
            <person name="Salamov A."/>
            <person name="Andreopoulos B."/>
            <person name="Cheng J.F."/>
            <person name="Woyke T."/>
            <person name="Pelin A."/>
            <person name="Henrissat B."/>
            <person name="Reynolds N.K."/>
            <person name="Benny G.L."/>
            <person name="Smith M.E."/>
            <person name="James T.Y."/>
            <person name="Grigoriev I.V."/>
        </authorList>
    </citation>
    <scope>NUCLEOTIDE SEQUENCE [LARGE SCALE GENOMIC DNA]</scope>
</reference>
<dbReference type="PANTHER" id="PTHR12673">
    <property type="entry name" value="FACIOGENITAL DYSPLASIA PROTEIN"/>
    <property type="match status" value="1"/>
</dbReference>
<dbReference type="InterPro" id="IPR051092">
    <property type="entry name" value="FYVE_RhoGEF_PH"/>
</dbReference>
<feature type="compositionally biased region" description="Acidic residues" evidence="1">
    <location>
        <begin position="279"/>
        <end position="288"/>
    </location>
</feature>
<feature type="compositionally biased region" description="Low complexity" evidence="1">
    <location>
        <begin position="177"/>
        <end position="191"/>
    </location>
</feature>
<dbReference type="Gene3D" id="1.20.900.10">
    <property type="entry name" value="Dbl homology (DH) domain"/>
    <property type="match status" value="1"/>
</dbReference>
<evidence type="ECO:0000313" key="4">
    <source>
        <dbReference type="EMBL" id="RKP13326.1"/>
    </source>
</evidence>
<feature type="domain" description="PH" evidence="2">
    <location>
        <begin position="760"/>
        <end position="841"/>
    </location>
</feature>
<organism evidence="4 5">
    <name type="scientific">Piptocephalis cylindrospora</name>
    <dbReference type="NCBI Taxonomy" id="1907219"/>
    <lineage>
        <taxon>Eukaryota</taxon>
        <taxon>Fungi</taxon>
        <taxon>Fungi incertae sedis</taxon>
        <taxon>Zoopagomycota</taxon>
        <taxon>Zoopagomycotina</taxon>
        <taxon>Zoopagomycetes</taxon>
        <taxon>Zoopagales</taxon>
        <taxon>Piptocephalidaceae</taxon>
        <taxon>Piptocephalis</taxon>
    </lineage>
</organism>
<dbReference type="PROSITE" id="PS50003">
    <property type="entry name" value="PH_DOMAIN"/>
    <property type="match status" value="1"/>
</dbReference>
<feature type="compositionally biased region" description="Low complexity" evidence="1">
    <location>
        <begin position="449"/>
        <end position="487"/>
    </location>
</feature>
<proteinExistence type="predicted"/>
<feature type="compositionally biased region" description="Pro residues" evidence="1">
    <location>
        <begin position="98"/>
        <end position="128"/>
    </location>
</feature>
<protein>
    <recommendedName>
        <fullName evidence="6">DH domain-containing protein</fullName>
    </recommendedName>
</protein>
<dbReference type="Gene3D" id="2.30.29.30">
    <property type="entry name" value="Pleckstrin-homology domain (PH domain)/Phosphotyrosine-binding domain (PTB)"/>
    <property type="match status" value="1"/>
</dbReference>
<dbReference type="GO" id="GO:0005085">
    <property type="term" value="F:guanyl-nucleotide exchange factor activity"/>
    <property type="evidence" value="ECO:0007669"/>
    <property type="project" value="InterPro"/>
</dbReference>
<feature type="region of interest" description="Disordered" evidence="1">
    <location>
        <begin position="1"/>
        <end position="222"/>
    </location>
</feature>
<feature type="domain" description="DH" evidence="3">
    <location>
        <begin position="512"/>
        <end position="699"/>
    </location>
</feature>
<dbReference type="InterPro" id="IPR001849">
    <property type="entry name" value="PH_domain"/>
</dbReference>
<evidence type="ECO:0000259" key="2">
    <source>
        <dbReference type="PROSITE" id="PS50003"/>
    </source>
</evidence>
<feature type="compositionally biased region" description="Polar residues" evidence="1">
    <location>
        <begin position="249"/>
        <end position="261"/>
    </location>
</feature>
<evidence type="ECO:0000259" key="3">
    <source>
        <dbReference type="PROSITE" id="PS50010"/>
    </source>
</evidence>
<dbReference type="Pfam" id="PF00621">
    <property type="entry name" value="RhoGEF"/>
    <property type="match status" value="1"/>
</dbReference>
<dbReference type="OrthoDB" id="660555at2759"/>
<feature type="compositionally biased region" description="Low complexity" evidence="1">
    <location>
        <begin position="377"/>
        <end position="391"/>
    </location>
</feature>
<feature type="compositionally biased region" description="Pro residues" evidence="1">
    <location>
        <begin position="25"/>
        <end position="50"/>
    </location>
</feature>
<keyword evidence="5" id="KW-1185">Reference proteome</keyword>
<dbReference type="PROSITE" id="PS50010">
    <property type="entry name" value="DH_2"/>
    <property type="match status" value="1"/>
</dbReference>
<evidence type="ECO:0000313" key="5">
    <source>
        <dbReference type="Proteomes" id="UP000267251"/>
    </source>
</evidence>
<dbReference type="SMART" id="SM00233">
    <property type="entry name" value="PH"/>
    <property type="match status" value="1"/>
</dbReference>
<feature type="compositionally biased region" description="Acidic residues" evidence="1">
    <location>
        <begin position="323"/>
        <end position="342"/>
    </location>
</feature>
<dbReference type="PANTHER" id="PTHR12673:SF159">
    <property type="entry name" value="LD03170P"/>
    <property type="match status" value="1"/>
</dbReference>
<feature type="compositionally biased region" description="Pro residues" evidence="1">
    <location>
        <begin position="392"/>
        <end position="417"/>
    </location>
</feature>
<dbReference type="EMBL" id="KZ988049">
    <property type="protein sequence ID" value="RKP13326.1"/>
    <property type="molecule type" value="Genomic_DNA"/>
</dbReference>
<feature type="compositionally biased region" description="Low complexity" evidence="1">
    <location>
        <begin position="141"/>
        <end position="152"/>
    </location>
</feature>
<dbReference type="GO" id="GO:0005737">
    <property type="term" value="C:cytoplasm"/>
    <property type="evidence" value="ECO:0007669"/>
    <property type="project" value="TreeGrafter"/>
</dbReference>
<feature type="compositionally biased region" description="Low complexity" evidence="1">
    <location>
        <begin position="427"/>
        <end position="439"/>
    </location>
</feature>
<evidence type="ECO:0000256" key="1">
    <source>
        <dbReference type="SAM" id="MobiDB-lite"/>
    </source>
</evidence>
<gene>
    <name evidence="4" type="ORF">BJ684DRAFT_16265</name>
</gene>
<dbReference type="SUPFAM" id="SSF50729">
    <property type="entry name" value="PH domain-like"/>
    <property type="match status" value="1"/>
</dbReference>
<accession>A0A4P9Y325</accession>
<feature type="compositionally biased region" description="Polar residues" evidence="1">
    <location>
        <begin position="313"/>
        <end position="322"/>
    </location>
</feature>
<dbReference type="SUPFAM" id="SSF48065">
    <property type="entry name" value="DBL homology domain (DH-domain)"/>
    <property type="match status" value="1"/>
</dbReference>
<dbReference type="AlphaFoldDB" id="A0A4P9Y325"/>
<feature type="compositionally biased region" description="Polar residues" evidence="1">
    <location>
        <begin position="81"/>
        <end position="95"/>
    </location>
</feature>
<feature type="region of interest" description="Disordered" evidence="1">
    <location>
        <begin position="239"/>
        <end position="510"/>
    </location>
</feature>
<evidence type="ECO:0008006" key="6">
    <source>
        <dbReference type="Google" id="ProtNLM"/>
    </source>
</evidence>
<feature type="compositionally biased region" description="Low complexity" evidence="1">
    <location>
        <begin position="51"/>
        <end position="72"/>
    </location>
</feature>
<dbReference type="InterPro" id="IPR035899">
    <property type="entry name" value="DBL_dom_sf"/>
</dbReference>
<dbReference type="SMART" id="SM00325">
    <property type="entry name" value="RhoGEF"/>
    <property type="match status" value="1"/>
</dbReference>
<sequence length="846" mass="90413">MSSTVPPGSPPERSPIKVNRLPQGPRRPPASLPSSLPPLPPAPSISPPRPGSQSPTSGSSSSSPSSPISSSPPMVPYPRSAQHSNSLPSSITMMASSPPRPSGFPLPPPSPAPDFPPPPPPSFPPPPVVAGRTLPRPSEASSHSRSSSISSIHSRKFKPDEKSIAGSHYAGTRIAQRSTSDDPAPSTTSRSGLALKHRAESLPDPGASHPRQAPFLPQHHRTPTYADILDIYDQYLPEDNVKASDKESGQGTHANNENGSTGADRGDESSLSSSSRQEDGEEEDDVLSEEGFPIPRRGRAHTAPTVLRPVSSGARTRLSQTLSEDEEEGDEEREEEGGEGEESSQKRAVSGSIRSGGGTESVTTSPVPFHKPRTIRSSSSSSAPFSSSLPLSSPPPPPPPPPSHPPPPPPSHAPPAHPVRNSSFPMAGASSGAKKVGGAPRVKVKTAGLSLSPSTSSPTTASSSPSTSTTSSTSSLHSTTSPSASPARGPAITMPGQPSAADIEEDGVQRSKRRQLLRDLVQTEKTFVRSLRRLAEVFVYSLRKNALPSRTRRRSLASPVFARFNVGSGKQGYTQDQVDVIFGNIEGILNCHKRVQRRMETTLADMGPETPLSPIIFSLIPALKLLTAYARGLPAALNALETLARSNTPFRNMLDMCEREEDERILEYLDLPIKRLPKYRAFVEGLIENALDKEYTDRADCILLGRDFRGEALLAQFAIEEAENQAHIVEIQRSIFGLPHPLADPSRRFLKIGTMYEAGEPRLCVLFDDLFLWGKPGPPPADAWVYGGKVPLKGLGYSILADSGSRANSFRLASGKMSLVLSADSDMERRQWVADIGAAVTSCAWT</sequence>
<dbReference type="InterPro" id="IPR011993">
    <property type="entry name" value="PH-like_dom_sf"/>
</dbReference>
<dbReference type="InterPro" id="IPR000219">
    <property type="entry name" value="DH_dom"/>
</dbReference>